<dbReference type="Proteomes" id="UP001205357">
    <property type="component" value="Unassembled WGS sequence"/>
</dbReference>
<sequence length="80" mass="8886">MDNEWQDMKSAPRDGSPIIITSALPGAKLTASNTYIASFWEGEESMFSSETGGAWICYMDMVKEPEAPIDPVRWKSLPQS</sequence>
<dbReference type="EMBL" id="JALIGE010000073">
    <property type="protein sequence ID" value="MCS2161699.1"/>
    <property type="molecule type" value="Genomic_DNA"/>
</dbReference>
<reference evidence="1 2" key="1">
    <citation type="submission" date="2022-04" db="EMBL/GenBank/DDBJ databases">
        <title>Proposal of a three novel species of Scandinavium, Scandinavium hiltneri, Scandinavium manionii, Scandinavium tedordense.</title>
        <authorList>
            <person name="Maddock D.W."/>
            <person name="Brady C.L."/>
            <person name="Denman S."/>
            <person name="Arnold D."/>
        </authorList>
    </citation>
    <scope>NUCLEOTIDE SEQUENCE [LARGE SCALE GENOMIC DNA]</scope>
    <source>
        <strain evidence="1 2">H11S7</strain>
    </source>
</reference>
<comment type="caution">
    <text evidence="1">The sequence shown here is derived from an EMBL/GenBank/DDBJ whole genome shotgun (WGS) entry which is preliminary data.</text>
</comment>
<name>A0ABT2E1E8_9ENTR</name>
<accession>A0ABT2E1E8</accession>
<organism evidence="1 2">
    <name type="scientific">Scandinavium hiltneri</name>
    <dbReference type="NCBI Taxonomy" id="2926519"/>
    <lineage>
        <taxon>Bacteria</taxon>
        <taxon>Pseudomonadati</taxon>
        <taxon>Pseudomonadota</taxon>
        <taxon>Gammaproteobacteria</taxon>
        <taxon>Enterobacterales</taxon>
        <taxon>Enterobacteriaceae</taxon>
        <taxon>Scandinavium</taxon>
    </lineage>
</organism>
<evidence type="ECO:0000313" key="2">
    <source>
        <dbReference type="Proteomes" id="UP001205357"/>
    </source>
</evidence>
<protein>
    <recommendedName>
        <fullName evidence="3">DUF551 domain-containing protein</fullName>
    </recommendedName>
</protein>
<gene>
    <name evidence="1" type="ORF">MUU47_11335</name>
</gene>
<evidence type="ECO:0000313" key="1">
    <source>
        <dbReference type="EMBL" id="MCS2161699.1"/>
    </source>
</evidence>
<evidence type="ECO:0008006" key="3">
    <source>
        <dbReference type="Google" id="ProtNLM"/>
    </source>
</evidence>
<keyword evidence="2" id="KW-1185">Reference proteome</keyword>
<proteinExistence type="predicted"/>